<dbReference type="PROSITE" id="PS50003">
    <property type="entry name" value="PH_DOMAIN"/>
    <property type="match status" value="1"/>
</dbReference>
<dbReference type="FunFam" id="3.30.70.3490:FF:000015">
    <property type="entry name" value="Oxysterol-binding protein"/>
    <property type="match status" value="1"/>
</dbReference>
<feature type="compositionally biased region" description="Polar residues" evidence="8">
    <location>
        <begin position="831"/>
        <end position="850"/>
    </location>
</feature>
<dbReference type="GO" id="GO:0005829">
    <property type="term" value="C:cytosol"/>
    <property type="evidence" value="ECO:0007669"/>
    <property type="project" value="TreeGrafter"/>
</dbReference>
<evidence type="ECO:0000259" key="9">
    <source>
        <dbReference type="PROSITE" id="PS50003"/>
    </source>
</evidence>
<keyword evidence="4" id="KW-0040">ANK repeat</keyword>
<dbReference type="Pfam" id="PF12796">
    <property type="entry name" value="Ank_2"/>
    <property type="match status" value="1"/>
</dbReference>
<keyword evidence="2 6" id="KW-0445">Lipid transport</keyword>
<evidence type="ECO:0000256" key="2">
    <source>
        <dbReference type="ARBA" id="ARBA00023055"/>
    </source>
</evidence>
<accession>A0A8J9Z635</accession>
<evidence type="ECO:0000256" key="7">
    <source>
        <dbReference type="SAM" id="Coils"/>
    </source>
</evidence>
<proteinExistence type="inferred from homology"/>
<dbReference type="Gene3D" id="2.30.29.30">
    <property type="entry name" value="Pleckstrin-homology domain (PH domain)/Phosphotyrosine-binding domain (PTB)"/>
    <property type="match status" value="1"/>
</dbReference>
<evidence type="ECO:0000256" key="5">
    <source>
        <dbReference type="RuleBase" id="RU003844"/>
    </source>
</evidence>
<feature type="region of interest" description="Disordered" evidence="8">
    <location>
        <begin position="819"/>
        <end position="883"/>
    </location>
</feature>
<name>A0A8J9Z635_BRALA</name>
<feature type="repeat" description="ANK" evidence="4">
    <location>
        <begin position="62"/>
        <end position="94"/>
    </location>
</feature>
<sequence>MAAGQTEELSWSHSDHDMGPKDMLLHCARNGKIELVEDLLKSRHEGKLHLDVNCKGDTKSNKGWSPLHLASYFGHLPVVRSLLMHGADVDIVNDLGDTPLHKAALTGRTDMVTLLLQYNADVKLINGEGLTPKQMTHVAEAKRLIEAAENSQQLQVEAQLLSAAREGHLDKLADLLTEQRSLNINCTDISGNTPLHCAAYRNKKEAAVMLLQHGADPTLRNNADQTALDLVRTAQMRQLLDVKPIKDIQKHVQRFEGLLLRRSRFLGWRSFWVVLERGVLSYFKKRADAASGVKRTGFKYLNEAVVMEMGADENEFRVKFFDSTVHHYSVPPETSTQICRQRWVNALHDHIAFSNHYTQQPQVSDDDDELDIQPLGNMQNALQTAHAHQRILEKQISDMTAAMESTSMQGSSGLVTQKLNQVTTTSRDMYAAMTHCLSLLTQQEEVRKVRLQQEIEKSRVLQDALHALATEHHQLESSLSTAASCPHQLPASFCDASDDEFYDAFSASGGSPRSFISLEEDNSSTSSSPQHETLKHACKQEQQLGGAAQIVEMSASASKTYRHCLPAPAFDKDDFSVWTILKQCIGKELSKITMPVVFNEPLSFLQRLCEYMDYSYLLDKASASGDSLVRLQYVTAFAVSACSSNEHRLSKPFNPLLGETYELDRPDLRFRIVSEQVSHHPPISAFYAEGKQWLFHGSVHPKLKFWGKSVEIQPKGMITVELPSHGEVYTWQNVNSCVHNIIVGKLWIEQYGEMEVKNHTTAEKVVLNFRPSGWFGKELHKIDGYVYDKEKNKRRALYGRWTENMYSVDVELFEDMKRKEKEKKKGRTETSPSSTKLFRRNGASSNQSQDGVDGAMGEGEVSLFPVSPSEEPDHDQQSPDEEHMKKMLCHPDSNQLWQVVPRPEHSEQAQTSENCLLWRAEAKSQHASKYFHFTNFAMTLNELLEGMDERLPSTDCRFRPDIRLLEAGDLDKAAQEKNRLEEKQRAARKLRIKQKQQWTPRWFHQGTHPWTGETGWIYSGGYWERDYRSKDLPDIF</sequence>
<feature type="coiled-coil region" evidence="7">
    <location>
        <begin position="970"/>
        <end position="997"/>
    </location>
</feature>
<dbReference type="FunFam" id="2.40.160.120:FF:000005">
    <property type="entry name" value="Oxysterol-binding protein"/>
    <property type="match status" value="1"/>
</dbReference>
<dbReference type="SUPFAM" id="SSF144000">
    <property type="entry name" value="Oxysterol-binding protein-like"/>
    <property type="match status" value="1"/>
</dbReference>
<dbReference type="Gene3D" id="2.40.160.120">
    <property type="match status" value="1"/>
</dbReference>
<dbReference type="PROSITE" id="PS50088">
    <property type="entry name" value="ANK_REPEAT"/>
    <property type="match status" value="3"/>
</dbReference>
<reference evidence="10" key="1">
    <citation type="submission" date="2022-01" db="EMBL/GenBank/DDBJ databases">
        <authorList>
            <person name="Braso-Vives M."/>
        </authorList>
    </citation>
    <scope>NUCLEOTIDE SEQUENCE</scope>
</reference>
<keyword evidence="11" id="KW-1185">Reference proteome</keyword>
<dbReference type="Pfam" id="PF01237">
    <property type="entry name" value="Oxysterol_BP"/>
    <property type="match status" value="1"/>
</dbReference>
<dbReference type="PROSITE" id="PS01013">
    <property type="entry name" value="OSBP"/>
    <property type="match status" value="1"/>
</dbReference>
<feature type="compositionally biased region" description="Basic and acidic residues" evidence="8">
    <location>
        <begin position="874"/>
        <end position="883"/>
    </location>
</feature>
<dbReference type="SMART" id="SM00248">
    <property type="entry name" value="ANK"/>
    <property type="match status" value="4"/>
</dbReference>
<comment type="similarity">
    <text evidence="5">Belongs to the OSBP family.</text>
</comment>
<dbReference type="InterPro" id="IPR036770">
    <property type="entry name" value="Ankyrin_rpt-contain_sf"/>
</dbReference>
<dbReference type="Gene3D" id="1.25.40.20">
    <property type="entry name" value="Ankyrin repeat-containing domain"/>
    <property type="match status" value="2"/>
</dbReference>
<dbReference type="InterPro" id="IPR037239">
    <property type="entry name" value="OSBP_sf"/>
</dbReference>
<dbReference type="OrthoDB" id="416222at2759"/>
<evidence type="ECO:0000256" key="4">
    <source>
        <dbReference type="PROSITE-ProRule" id="PRU00023"/>
    </source>
</evidence>
<dbReference type="GO" id="GO:0005886">
    <property type="term" value="C:plasma membrane"/>
    <property type="evidence" value="ECO:0007669"/>
    <property type="project" value="TreeGrafter"/>
</dbReference>
<organism evidence="10 11">
    <name type="scientific">Branchiostoma lanceolatum</name>
    <name type="common">Common lancelet</name>
    <name type="synonym">Amphioxus lanceolatum</name>
    <dbReference type="NCBI Taxonomy" id="7740"/>
    <lineage>
        <taxon>Eukaryota</taxon>
        <taxon>Metazoa</taxon>
        <taxon>Chordata</taxon>
        <taxon>Cephalochordata</taxon>
        <taxon>Leptocardii</taxon>
        <taxon>Amphioxiformes</taxon>
        <taxon>Branchiostomatidae</taxon>
        <taxon>Branchiostoma</taxon>
    </lineage>
</organism>
<dbReference type="PANTHER" id="PTHR10972">
    <property type="entry name" value="OXYSTEROL-BINDING PROTEIN-RELATED"/>
    <property type="match status" value="1"/>
</dbReference>
<dbReference type="SUPFAM" id="SSF48403">
    <property type="entry name" value="Ankyrin repeat"/>
    <property type="match status" value="1"/>
</dbReference>
<dbReference type="PROSITE" id="PS50297">
    <property type="entry name" value="ANK_REP_REGION"/>
    <property type="match status" value="3"/>
</dbReference>
<keyword evidence="3" id="KW-0446">Lipid-binding</keyword>
<dbReference type="InterPro" id="IPR018494">
    <property type="entry name" value="Oxysterol-bd_CS"/>
</dbReference>
<dbReference type="Pfam" id="PF13637">
    <property type="entry name" value="Ank_4"/>
    <property type="match status" value="1"/>
</dbReference>
<dbReference type="SUPFAM" id="SSF50729">
    <property type="entry name" value="PH domain-like"/>
    <property type="match status" value="1"/>
</dbReference>
<evidence type="ECO:0000313" key="10">
    <source>
        <dbReference type="EMBL" id="CAH1248429.1"/>
    </source>
</evidence>
<keyword evidence="7" id="KW-0175">Coiled coil</keyword>
<dbReference type="PANTHER" id="PTHR10972:SF209">
    <property type="entry name" value="OXYSTEROL-BINDING PROTEIN"/>
    <property type="match status" value="1"/>
</dbReference>
<feature type="domain" description="PH" evidence="9">
    <location>
        <begin position="252"/>
        <end position="352"/>
    </location>
</feature>
<feature type="repeat" description="ANK" evidence="4">
    <location>
        <begin position="95"/>
        <end position="127"/>
    </location>
</feature>
<dbReference type="InterPro" id="IPR000648">
    <property type="entry name" value="Oxysterol-bd"/>
</dbReference>
<dbReference type="GO" id="GO:0015485">
    <property type="term" value="F:cholesterol binding"/>
    <property type="evidence" value="ECO:0007669"/>
    <property type="project" value="TreeGrafter"/>
</dbReference>
<dbReference type="Gene3D" id="3.30.70.3490">
    <property type="match status" value="1"/>
</dbReference>
<dbReference type="GO" id="GO:0006869">
    <property type="term" value="P:lipid transport"/>
    <property type="evidence" value="ECO:0007669"/>
    <property type="project" value="UniProtKB-KW"/>
</dbReference>
<protein>
    <recommendedName>
        <fullName evidence="6">Oxysterol-binding protein</fullName>
    </recommendedName>
</protein>
<dbReference type="InterPro" id="IPR002110">
    <property type="entry name" value="Ankyrin_rpt"/>
</dbReference>
<dbReference type="Pfam" id="PF00169">
    <property type="entry name" value="PH"/>
    <property type="match status" value="1"/>
</dbReference>
<gene>
    <name evidence="10" type="primary">OSBPL1A</name>
    <name evidence="10" type="ORF">BLAG_LOCUS9769</name>
</gene>
<dbReference type="InterPro" id="IPR001849">
    <property type="entry name" value="PH_domain"/>
</dbReference>
<evidence type="ECO:0000256" key="1">
    <source>
        <dbReference type="ARBA" id="ARBA00022448"/>
    </source>
</evidence>
<evidence type="ECO:0000256" key="6">
    <source>
        <dbReference type="RuleBase" id="RU003845"/>
    </source>
</evidence>
<keyword evidence="1 6" id="KW-0813">Transport</keyword>
<evidence type="ECO:0000313" key="11">
    <source>
        <dbReference type="Proteomes" id="UP000838412"/>
    </source>
</evidence>
<dbReference type="InterPro" id="IPR011993">
    <property type="entry name" value="PH-like_dom_sf"/>
</dbReference>
<dbReference type="EMBL" id="OV696701">
    <property type="protein sequence ID" value="CAH1248429.1"/>
    <property type="molecule type" value="Genomic_DNA"/>
</dbReference>
<dbReference type="Proteomes" id="UP000838412">
    <property type="component" value="Chromosome 16"/>
</dbReference>
<evidence type="ECO:0000256" key="3">
    <source>
        <dbReference type="ARBA" id="ARBA00023121"/>
    </source>
</evidence>
<dbReference type="GO" id="GO:0097038">
    <property type="term" value="C:perinuclear endoplasmic reticulum"/>
    <property type="evidence" value="ECO:0007669"/>
    <property type="project" value="TreeGrafter"/>
</dbReference>
<feature type="repeat" description="ANK" evidence="4">
    <location>
        <begin position="190"/>
        <end position="222"/>
    </location>
</feature>
<evidence type="ECO:0000256" key="8">
    <source>
        <dbReference type="SAM" id="MobiDB-lite"/>
    </source>
</evidence>
<dbReference type="SMART" id="SM00233">
    <property type="entry name" value="PH"/>
    <property type="match status" value="1"/>
</dbReference>
<dbReference type="AlphaFoldDB" id="A0A8J9Z635"/>